<dbReference type="GO" id="GO:0004134">
    <property type="term" value="F:4-alpha-glucanotransferase activity"/>
    <property type="evidence" value="ECO:0007669"/>
    <property type="project" value="InterPro"/>
</dbReference>
<keyword evidence="4" id="KW-1185">Reference proteome</keyword>
<evidence type="ECO:0000313" key="3">
    <source>
        <dbReference type="EMBL" id="EIC30946.1"/>
    </source>
</evidence>
<dbReference type="InterPro" id="IPR032790">
    <property type="entry name" value="GDE_C"/>
</dbReference>
<accession>H8GQ06</accession>
<organism evidence="3 4">
    <name type="scientific">Methylomicrobium album BG8</name>
    <dbReference type="NCBI Taxonomy" id="686340"/>
    <lineage>
        <taxon>Bacteria</taxon>
        <taxon>Pseudomonadati</taxon>
        <taxon>Pseudomonadota</taxon>
        <taxon>Gammaproteobacteria</taxon>
        <taxon>Methylococcales</taxon>
        <taxon>Methylococcaceae</taxon>
        <taxon>Methylomicrobium</taxon>
    </lineage>
</organism>
<dbReference type="GO" id="GO:0004135">
    <property type="term" value="F:amylo-alpha-1,6-glucosidase activity"/>
    <property type="evidence" value="ECO:0007669"/>
    <property type="project" value="InterPro"/>
</dbReference>
<evidence type="ECO:0000313" key="4">
    <source>
        <dbReference type="Proteomes" id="UP000005090"/>
    </source>
</evidence>
<evidence type="ECO:0000259" key="2">
    <source>
        <dbReference type="Pfam" id="PF12439"/>
    </source>
</evidence>
<dbReference type="Gene3D" id="1.50.10.10">
    <property type="match status" value="1"/>
</dbReference>
<evidence type="ECO:0000259" key="1">
    <source>
        <dbReference type="Pfam" id="PF06202"/>
    </source>
</evidence>
<dbReference type="SUPFAM" id="SSF48208">
    <property type="entry name" value="Six-hairpin glycosidases"/>
    <property type="match status" value="1"/>
</dbReference>
<protein>
    <submittedName>
        <fullName evidence="3">Glycogen debranching enzyme, putative</fullName>
    </submittedName>
</protein>
<dbReference type="InterPro" id="IPR008928">
    <property type="entry name" value="6-hairpin_glycosidase_sf"/>
</dbReference>
<dbReference type="STRING" id="686340.Metal_3277"/>
<dbReference type="RefSeq" id="WP_005373901.1">
    <property type="nucleotide sequence ID" value="NZ_CM001475.1"/>
</dbReference>
<dbReference type="Pfam" id="PF12439">
    <property type="entry name" value="GDE_N"/>
    <property type="match status" value="1"/>
</dbReference>
<sequence length="688" mass="77976">MISDVVIRTNWTGTPAEQEALLTHEWIVTNGLGSYASGTISGVPTRRYHSLLTAAIPDPHGRYVMLNQLSELVRLPDGTTQKIGGIELTSGALDLYGMSTLREFRLDAGMPVWRYELKDHVIEKWILMPHMSNTVHIGYRLVSGPGPVRLKLRIAVHFRRHDTSLNEGPPLEFYDLKASAGRIEVHGASIPPLCLYIEDGSPAFTIEPKRFSDILYRIEEQRGYEAHGNLWSPGYFRADLVPGKTVTLIASTENWESMLALSPAEALQAELERRTTLLRTARPGFDKSLVKQLLLASDQFVVAPADRVGETARMRATGGDVRTIIAGYHWFTDWGRDTMISLEGLTLVTGRHVEAGLILRTFAYHLRDGLIPNLFPEGEDEGVYYTADATLWYFHAVERYVSITGDRSLLRGLLRKLLDIIEHHIKGTRFGIHCDPKDGLLIQGDPRYALTWMDAKLPDWIVTPRRGKAVEINGLWYNALRLLEKWLQEENIHAPLSQISQLADLARRSFNQRFWNPGTGYLYDIVDGEDGQDDPACRPNQLFAFSLSNPVLEPEYWQPVFEVVKDRLLTPVGLRTLSRDHPDYKPTYHGDLRTRDAAYHQGTVWPWLIGPYVDAWLRIYPDQHKEMRDFLNELLEKHLHEACIGSISEVFDAESPFSPRGCIAQAWSVAEILRVWGKVSEEGQKAAQ</sequence>
<dbReference type="InterPro" id="IPR006451">
    <property type="entry name" value="Glycogen_debranch_arc"/>
</dbReference>
<dbReference type="AlphaFoldDB" id="H8GQ06"/>
<gene>
    <name evidence="3" type="ORF">Metal_3277</name>
</gene>
<dbReference type="eggNOG" id="COG3408">
    <property type="taxonomic scope" value="Bacteria"/>
</dbReference>
<dbReference type="HOGENOM" id="CLU_026835_0_0_6"/>
<dbReference type="EMBL" id="CM001475">
    <property type="protein sequence ID" value="EIC30946.1"/>
    <property type="molecule type" value="Genomic_DNA"/>
</dbReference>
<dbReference type="InterPro" id="IPR024742">
    <property type="entry name" value="Glycogen_debranch_N"/>
</dbReference>
<reference evidence="3 4" key="1">
    <citation type="journal article" date="2013" name="Genome Announc.">
        <title>Genome Sequence of the Obligate Gammaproteobacterial Methanotroph Methylomicrobium album Strain BG8.</title>
        <authorList>
            <person name="Kits K.D."/>
            <person name="Kalyuzhnaya M.G."/>
            <person name="Klotz M.G."/>
            <person name="Jetten M.S."/>
            <person name="Op den Camp H.J."/>
            <person name="Vuilleumier S."/>
            <person name="Bringel F."/>
            <person name="Dispirito A.A."/>
            <person name="Murrell J.C."/>
            <person name="Bruce D."/>
            <person name="Cheng J.F."/>
            <person name="Copeland A."/>
            <person name="Goodwin L."/>
            <person name="Hauser L."/>
            <person name="Lajus A."/>
            <person name="Land M.L."/>
            <person name="Lapidus A."/>
            <person name="Lucas S."/>
            <person name="Medigue C."/>
            <person name="Pitluck S."/>
            <person name="Woyke T."/>
            <person name="Zeytun A."/>
            <person name="Stein L.Y."/>
        </authorList>
    </citation>
    <scope>NUCLEOTIDE SEQUENCE [LARGE SCALE GENOMIC DNA]</scope>
    <source>
        <strain evidence="3 4">BG8</strain>
    </source>
</reference>
<name>H8GQ06_METAL</name>
<dbReference type="PANTHER" id="PTHR10569:SF2">
    <property type="entry name" value="GLYCOGEN DEBRANCHING ENZYME"/>
    <property type="match status" value="1"/>
</dbReference>
<proteinExistence type="predicted"/>
<dbReference type="NCBIfam" id="TIGR01561">
    <property type="entry name" value="gde_arch"/>
    <property type="match status" value="1"/>
</dbReference>
<dbReference type="FunFam" id="1.50.10.10:FF:000073">
    <property type="entry name" value="Glycogen debranching enzyme, hypothetical (TreX-like)"/>
    <property type="match status" value="1"/>
</dbReference>
<dbReference type="Proteomes" id="UP000005090">
    <property type="component" value="Chromosome"/>
</dbReference>
<dbReference type="InterPro" id="IPR012341">
    <property type="entry name" value="6hp_glycosidase-like_sf"/>
</dbReference>
<dbReference type="Pfam" id="PF06202">
    <property type="entry name" value="GDE_C"/>
    <property type="match status" value="1"/>
</dbReference>
<feature type="domain" description="Glycogen debranching enzyme bacterial and archaeal type N-terminal" evidence="2">
    <location>
        <begin position="24"/>
        <end position="247"/>
    </location>
</feature>
<feature type="domain" description="Glycogen debranching enzyme C-terminal" evidence="1">
    <location>
        <begin position="296"/>
        <end position="674"/>
    </location>
</feature>
<dbReference type="PANTHER" id="PTHR10569">
    <property type="entry name" value="GLYCOGEN DEBRANCHING ENZYME"/>
    <property type="match status" value="1"/>
</dbReference>
<dbReference type="InterPro" id="IPR010401">
    <property type="entry name" value="AGL/Gdb1"/>
</dbReference>
<dbReference type="GO" id="GO:0005980">
    <property type="term" value="P:glycogen catabolic process"/>
    <property type="evidence" value="ECO:0007669"/>
    <property type="project" value="InterPro"/>
</dbReference>